<keyword evidence="3" id="KW-0677">Repeat</keyword>
<comment type="similarity">
    <text evidence="1">Belongs to the WD repeat PWP2 family.</text>
</comment>
<name>B4GGA0_DROPE</name>
<evidence type="ECO:0000313" key="7">
    <source>
        <dbReference type="EMBL" id="EDW35520.1"/>
    </source>
</evidence>
<feature type="compositionally biased region" description="Acidic residues" evidence="5">
    <location>
        <begin position="978"/>
        <end position="991"/>
    </location>
</feature>
<dbReference type="FunFam" id="2.130.10.10:FF:001412">
    <property type="entry name" value="AGAP010693-PA"/>
    <property type="match status" value="1"/>
</dbReference>
<dbReference type="PhylomeDB" id="B4GGA0"/>
<dbReference type="InterPro" id="IPR011044">
    <property type="entry name" value="Quino_amine_DH_bsu"/>
</dbReference>
<dbReference type="Gene3D" id="2.130.10.10">
    <property type="entry name" value="YVTN repeat-like/Quinoprotein amine dehydrogenase"/>
    <property type="match status" value="4"/>
</dbReference>
<gene>
    <name evidence="7" type="primary">Dper\GL17309</name>
    <name evidence="7" type="ORF">Dper_GL17309</name>
</gene>
<dbReference type="GO" id="GO:0000028">
    <property type="term" value="P:ribosomal small subunit assembly"/>
    <property type="evidence" value="ECO:0007669"/>
    <property type="project" value="TreeGrafter"/>
</dbReference>
<dbReference type="SUPFAM" id="SSF50969">
    <property type="entry name" value="YVTN repeat-like/Quinoprotein amine dehydrogenase"/>
    <property type="match status" value="2"/>
</dbReference>
<reference evidence="7 8" key="1">
    <citation type="journal article" date="2007" name="Nature">
        <title>Evolution of genes and genomes on the Drosophila phylogeny.</title>
        <authorList>
            <consortium name="Drosophila 12 Genomes Consortium"/>
            <person name="Clark A.G."/>
            <person name="Eisen M.B."/>
            <person name="Smith D.R."/>
            <person name="Bergman C.M."/>
            <person name="Oliver B."/>
            <person name="Markow T.A."/>
            <person name="Kaufman T.C."/>
            <person name="Kellis M."/>
            <person name="Gelbart W."/>
            <person name="Iyer V.N."/>
            <person name="Pollard D.A."/>
            <person name="Sackton T.B."/>
            <person name="Larracuente A.M."/>
            <person name="Singh N.D."/>
            <person name="Abad J.P."/>
            <person name="Abt D.N."/>
            <person name="Adryan B."/>
            <person name="Aguade M."/>
            <person name="Akashi H."/>
            <person name="Anderson W.W."/>
            <person name="Aquadro C.F."/>
            <person name="Ardell D.H."/>
            <person name="Arguello R."/>
            <person name="Artieri C.G."/>
            <person name="Barbash D.A."/>
            <person name="Barker D."/>
            <person name="Barsanti P."/>
            <person name="Batterham P."/>
            <person name="Batzoglou S."/>
            <person name="Begun D."/>
            <person name="Bhutkar A."/>
            <person name="Blanco E."/>
            <person name="Bosak S.A."/>
            <person name="Bradley R.K."/>
            <person name="Brand A.D."/>
            <person name="Brent M.R."/>
            <person name="Brooks A.N."/>
            <person name="Brown R.H."/>
            <person name="Butlin R.K."/>
            <person name="Caggese C."/>
            <person name="Calvi B.R."/>
            <person name="Bernardo de Carvalho A."/>
            <person name="Caspi A."/>
            <person name="Castrezana S."/>
            <person name="Celniker S.E."/>
            <person name="Chang J.L."/>
            <person name="Chapple C."/>
            <person name="Chatterji S."/>
            <person name="Chinwalla A."/>
            <person name="Civetta A."/>
            <person name="Clifton S.W."/>
            <person name="Comeron J.M."/>
            <person name="Costello J.C."/>
            <person name="Coyne J.A."/>
            <person name="Daub J."/>
            <person name="David R.G."/>
            <person name="Delcher A.L."/>
            <person name="Delehaunty K."/>
            <person name="Do C.B."/>
            <person name="Ebling H."/>
            <person name="Edwards K."/>
            <person name="Eickbush T."/>
            <person name="Evans J.D."/>
            <person name="Filipski A."/>
            <person name="Findeiss S."/>
            <person name="Freyhult E."/>
            <person name="Fulton L."/>
            <person name="Fulton R."/>
            <person name="Garcia A.C."/>
            <person name="Gardiner A."/>
            <person name="Garfield D.A."/>
            <person name="Garvin B.E."/>
            <person name="Gibson G."/>
            <person name="Gilbert D."/>
            <person name="Gnerre S."/>
            <person name="Godfrey J."/>
            <person name="Good R."/>
            <person name="Gotea V."/>
            <person name="Gravely B."/>
            <person name="Greenberg A.J."/>
            <person name="Griffiths-Jones S."/>
            <person name="Gross S."/>
            <person name="Guigo R."/>
            <person name="Gustafson E.A."/>
            <person name="Haerty W."/>
            <person name="Hahn M.W."/>
            <person name="Halligan D.L."/>
            <person name="Halpern A.L."/>
            <person name="Halter G.M."/>
            <person name="Han M.V."/>
            <person name="Heger A."/>
            <person name="Hillier L."/>
            <person name="Hinrichs A.S."/>
            <person name="Holmes I."/>
            <person name="Hoskins R.A."/>
            <person name="Hubisz M.J."/>
            <person name="Hultmark D."/>
            <person name="Huntley M.A."/>
            <person name="Jaffe D.B."/>
            <person name="Jagadeeshan S."/>
            <person name="Jeck W.R."/>
            <person name="Johnson J."/>
            <person name="Jones C.D."/>
            <person name="Jordan W.C."/>
            <person name="Karpen G.H."/>
            <person name="Kataoka E."/>
            <person name="Keightley P.D."/>
            <person name="Kheradpour P."/>
            <person name="Kirkness E.F."/>
            <person name="Koerich L.B."/>
            <person name="Kristiansen K."/>
            <person name="Kudrna D."/>
            <person name="Kulathinal R.J."/>
            <person name="Kumar S."/>
            <person name="Kwok R."/>
            <person name="Lander E."/>
            <person name="Langley C.H."/>
            <person name="Lapoint R."/>
            <person name="Lazzaro B.P."/>
            <person name="Lee S.J."/>
            <person name="Levesque L."/>
            <person name="Li R."/>
            <person name="Lin C.F."/>
            <person name="Lin M.F."/>
            <person name="Lindblad-Toh K."/>
            <person name="Llopart A."/>
            <person name="Long M."/>
            <person name="Low L."/>
            <person name="Lozovsky E."/>
            <person name="Lu J."/>
            <person name="Luo M."/>
            <person name="Machado C.A."/>
            <person name="Makalowski W."/>
            <person name="Marzo M."/>
            <person name="Matsuda M."/>
            <person name="Matzkin L."/>
            <person name="McAllister B."/>
            <person name="McBride C.S."/>
            <person name="McKernan B."/>
            <person name="McKernan K."/>
            <person name="Mendez-Lago M."/>
            <person name="Minx P."/>
            <person name="Mollenhauer M.U."/>
            <person name="Montooth K."/>
            <person name="Mount S.M."/>
            <person name="Mu X."/>
            <person name="Myers E."/>
            <person name="Negre B."/>
            <person name="Newfeld S."/>
            <person name="Nielsen R."/>
            <person name="Noor M.A."/>
            <person name="O'Grady P."/>
            <person name="Pachter L."/>
            <person name="Papaceit M."/>
            <person name="Parisi M.J."/>
            <person name="Parisi M."/>
            <person name="Parts L."/>
            <person name="Pedersen J.S."/>
            <person name="Pesole G."/>
            <person name="Phillippy A.M."/>
            <person name="Ponting C.P."/>
            <person name="Pop M."/>
            <person name="Porcelli D."/>
            <person name="Powell J.R."/>
            <person name="Prohaska S."/>
            <person name="Pruitt K."/>
            <person name="Puig M."/>
            <person name="Quesneville H."/>
            <person name="Ram K.R."/>
            <person name="Rand D."/>
            <person name="Rasmussen M.D."/>
            <person name="Reed L.K."/>
            <person name="Reenan R."/>
            <person name="Reily A."/>
            <person name="Remington K.A."/>
            <person name="Rieger T.T."/>
            <person name="Ritchie M.G."/>
            <person name="Robin C."/>
            <person name="Rogers Y.H."/>
            <person name="Rohde C."/>
            <person name="Rozas J."/>
            <person name="Rubenfield M.J."/>
            <person name="Ruiz A."/>
            <person name="Russo S."/>
            <person name="Salzberg S.L."/>
            <person name="Sanchez-Gracia A."/>
            <person name="Saranga D.J."/>
            <person name="Sato H."/>
            <person name="Schaeffer S.W."/>
            <person name="Schatz M.C."/>
            <person name="Schlenke T."/>
            <person name="Schwartz R."/>
            <person name="Segarra C."/>
            <person name="Singh R.S."/>
            <person name="Sirot L."/>
            <person name="Sirota M."/>
            <person name="Sisneros N.B."/>
            <person name="Smith C.D."/>
            <person name="Smith T.F."/>
            <person name="Spieth J."/>
            <person name="Stage D.E."/>
            <person name="Stark A."/>
            <person name="Stephan W."/>
            <person name="Strausberg R.L."/>
            <person name="Strempel S."/>
            <person name="Sturgill D."/>
            <person name="Sutton G."/>
            <person name="Sutton G.G."/>
            <person name="Tao W."/>
            <person name="Teichmann S."/>
            <person name="Tobari Y.N."/>
            <person name="Tomimura Y."/>
            <person name="Tsolas J.M."/>
            <person name="Valente V.L."/>
            <person name="Venter E."/>
            <person name="Venter J.C."/>
            <person name="Vicario S."/>
            <person name="Vieira F.G."/>
            <person name="Vilella A.J."/>
            <person name="Villasante A."/>
            <person name="Walenz B."/>
            <person name="Wang J."/>
            <person name="Wasserman M."/>
            <person name="Watts T."/>
            <person name="Wilson D."/>
            <person name="Wilson R.K."/>
            <person name="Wing R.A."/>
            <person name="Wolfner M.F."/>
            <person name="Wong A."/>
            <person name="Wong G.K."/>
            <person name="Wu C.I."/>
            <person name="Wu G."/>
            <person name="Yamamoto D."/>
            <person name="Yang H.P."/>
            <person name="Yang S.P."/>
            <person name="Yorke J.A."/>
            <person name="Yoshida K."/>
            <person name="Zdobnov E."/>
            <person name="Zhang P."/>
            <person name="Zhang Y."/>
            <person name="Zimin A.V."/>
            <person name="Baldwin J."/>
            <person name="Abdouelleil A."/>
            <person name="Abdulkadir J."/>
            <person name="Abebe A."/>
            <person name="Abera B."/>
            <person name="Abreu J."/>
            <person name="Acer S.C."/>
            <person name="Aftuck L."/>
            <person name="Alexander A."/>
            <person name="An P."/>
            <person name="Anderson E."/>
            <person name="Anderson S."/>
            <person name="Arachi H."/>
            <person name="Azer M."/>
            <person name="Bachantsang P."/>
            <person name="Barry A."/>
            <person name="Bayul T."/>
            <person name="Berlin A."/>
            <person name="Bessette D."/>
            <person name="Bloom T."/>
            <person name="Blye J."/>
            <person name="Boguslavskiy L."/>
            <person name="Bonnet C."/>
            <person name="Boukhgalter B."/>
            <person name="Bourzgui I."/>
            <person name="Brown A."/>
            <person name="Cahill P."/>
            <person name="Channer S."/>
            <person name="Cheshatsang Y."/>
            <person name="Chuda L."/>
            <person name="Citroen M."/>
            <person name="Collymore A."/>
            <person name="Cooke P."/>
            <person name="Costello M."/>
            <person name="D'Aco K."/>
            <person name="Daza R."/>
            <person name="De Haan G."/>
            <person name="DeGray S."/>
            <person name="DeMaso C."/>
            <person name="Dhargay N."/>
            <person name="Dooley K."/>
            <person name="Dooley E."/>
            <person name="Doricent M."/>
            <person name="Dorje P."/>
            <person name="Dorjee K."/>
            <person name="Dupes A."/>
            <person name="Elong R."/>
            <person name="Falk J."/>
            <person name="Farina A."/>
            <person name="Faro S."/>
            <person name="Ferguson D."/>
            <person name="Fisher S."/>
            <person name="Foley C.D."/>
            <person name="Franke A."/>
            <person name="Friedrich D."/>
            <person name="Gadbois L."/>
            <person name="Gearin G."/>
            <person name="Gearin C.R."/>
            <person name="Giannoukos G."/>
            <person name="Goode T."/>
            <person name="Graham J."/>
            <person name="Grandbois E."/>
            <person name="Grewal S."/>
            <person name="Gyaltsen K."/>
            <person name="Hafez N."/>
            <person name="Hagos B."/>
            <person name="Hall J."/>
            <person name="Henson C."/>
            <person name="Hollinger A."/>
            <person name="Honan T."/>
            <person name="Huard M.D."/>
            <person name="Hughes L."/>
            <person name="Hurhula B."/>
            <person name="Husby M.E."/>
            <person name="Kamat A."/>
            <person name="Kanga B."/>
            <person name="Kashin S."/>
            <person name="Khazanovich D."/>
            <person name="Kisner P."/>
            <person name="Lance K."/>
            <person name="Lara M."/>
            <person name="Lee W."/>
            <person name="Lennon N."/>
            <person name="Letendre F."/>
            <person name="LeVine R."/>
            <person name="Lipovsky A."/>
            <person name="Liu X."/>
            <person name="Liu J."/>
            <person name="Liu S."/>
            <person name="Lokyitsang T."/>
            <person name="Lokyitsang Y."/>
            <person name="Lubonja R."/>
            <person name="Lui A."/>
            <person name="MacDonald P."/>
            <person name="Magnisalis V."/>
            <person name="Maru K."/>
            <person name="Matthews C."/>
            <person name="McCusker W."/>
            <person name="McDonough S."/>
            <person name="Mehta T."/>
            <person name="Meldrim J."/>
            <person name="Meneus L."/>
            <person name="Mihai O."/>
            <person name="Mihalev A."/>
            <person name="Mihova T."/>
            <person name="Mittelman R."/>
            <person name="Mlenga V."/>
            <person name="Montmayeur A."/>
            <person name="Mulrain L."/>
            <person name="Navidi A."/>
            <person name="Naylor J."/>
            <person name="Negash T."/>
            <person name="Nguyen T."/>
            <person name="Nguyen N."/>
            <person name="Nicol R."/>
            <person name="Norbu C."/>
            <person name="Norbu N."/>
            <person name="Novod N."/>
            <person name="O'Neill B."/>
            <person name="Osman S."/>
            <person name="Markiewicz E."/>
            <person name="Oyono O.L."/>
            <person name="Patti C."/>
            <person name="Phunkhang P."/>
            <person name="Pierre F."/>
            <person name="Priest M."/>
            <person name="Raghuraman S."/>
            <person name="Rege F."/>
            <person name="Reyes R."/>
            <person name="Rise C."/>
            <person name="Rogov P."/>
            <person name="Ross K."/>
            <person name="Ryan E."/>
            <person name="Settipalli S."/>
            <person name="Shea T."/>
            <person name="Sherpa N."/>
            <person name="Shi L."/>
            <person name="Shih D."/>
            <person name="Sparrow T."/>
            <person name="Spaulding J."/>
            <person name="Stalker J."/>
            <person name="Stange-Thomann N."/>
            <person name="Stavropoulos S."/>
            <person name="Stone C."/>
            <person name="Strader C."/>
            <person name="Tesfaye S."/>
            <person name="Thomson T."/>
            <person name="Thoulutsang Y."/>
            <person name="Thoulutsang D."/>
            <person name="Topham K."/>
            <person name="Topping I."/>
            <person name="Tsamla T."/>
            <person name="Vassiliev H."/>
            <person name="Vo A."/>
            <person name="Wangchuk T."/>
            <person name="Wangdi T."/>
            <person name="Weiand M."/>
            <person name="Wilkinson J."/>
            <person name="Wilson A."/>
            <person name="Yadav S."/>
            <person name="Young G."/>
            <person name="Yu Q."/>
            <person name="Zembek L."/>
            <person name="Zhong D."/>
            <person name="Zimmer A."/>
            <person name="Zwirko Z."/>
            <person name="Jaffe D.B."/>
            <person name="Alvarez P."/>
            <person name="Brockman W."/>
            <person name="Butler J."/>
            <person name="Chin C."/>
            <person name="Gnerre S."/>
            <person name="Grabherr M."/>
            <person name="Kleber M."/>
            <person name="Mauceli E."/>
            <person name="MacCallum I."/>
        </authorList>
    </citation>
    <scope>NUCLEOTIDE SEQUENCE [LARGE SCALE GENOMIC DNA]</scope>
    <source>
        <strain evidence="8">MSH-3 / Tucson 14011-0111.49</strain>
    </source>
</reference>
<dbReference type="AlphaFoldDB" id="B4GGA0"/>
<dbReference type="PROSITE" id="PS50082">
    <property type="entry name" value="WD_REPEATS_2"/>
    <property type="match status" value="3"/>
</dbReference>
<dbReference type="InterPro" id="IPR001680">
    <property type="entry name" value="WD40_rpt"/>
</dbReference>
<evidence type="ECO:0000256" key="2">
    <source>
        <dbReference type="ARBA" id="ARBA00022574"/>
    </source>
</evidence>
<dbReference type="Proteomes" id="UP000008744">
    <property type="component" value="Unassembled WGS sequence"/>
</dbReference>
<feature type="repeat" description="WD" evidence="4">
    <location>
        <begin position="560"/>
        <end position="594"/>
    </location>
</feature>
<dbReference type="InterPro" id="IPR007148">
    <property type="entry name" value="SSU_processome_Utp12"/>
</dbReference>
<evidence type="ECO:0000313" key="8">
    <source>
        <dbReference type="Proteomes" id="UP000008744"/>
    </source>
</evidence>
<evidence type="ECO:0000256" key="1">
    <source>
        <dbReference type="ARBA" id="ARBA00010226"/>
    </source>
</evidence>
<keyword evidence="8" id="KW-1185">Reference proteome</keyword>
<dbReference type="GO" id="GO:0007098">
    <property type="term" value="P:centrosome cycle"/>
    <property type="evidence" value="ECO:0007669"/>
    <property type="project" value="EnsemblMetazoa"/>
</dbReference>
<dbReference type="GO" id="GO:0043161">
    <property type="term" value="P:proteasome-mediated ubiquitin-dependent protein catabolic process"/>
    <property type="evidence" value="ECO:0007669"/>
    <property type="project" value="EnsemblMetazoa"/>
</dbReference>
<dbReference type="eggNOG" id="KOG0291">
    <property type="taxonomic scope" value="Eukaryota"/>
</dbReference>
<dbReference type="SMART" id="SM00320">
    <property type="entry name" value="WD40"/>
    <property type="match status" value="12"/>
</dbReference>
<sequence>MALAEICKISNASYMKPTAWTSADANEDLKTFSCNLANPYTLAAPPFENFSNLLGTIYRNGNLVFSPDGNSVISPVGNRITVHDLKNNKSRTLSLESRYNYTNIALSPDGSLLIAVNEQGDAQLISMVSCTVIHRHKFQTGVQCICFSPDGKYFAVARENLVLIFCAPGEITGEYNPFVLKRSFLGGYDDVTWLDWSSDSRLLAIGCRDSSTKICAINYTTNFRTYNLTGHTDGIVSCFFEANSLHLNTISRNGQLCLWECSLAPSDLEDPEKPEVQAPKSRKLEQKDSDNESEDDVENVVEKQALKEDSAAIALDVNELKDEAAKKMHPFFYKKLARHYLADEPRKEQRDVQLTAANYNRRTKVLVVAFSTGAFYLYELPDVNMIHSLSISDYPISAAIFNCTGDWVALASREIGQLLVWEWQSEQYIMKQQGHSSEMTCIAYSSDGQYIATGGEDSKVKLWNTQSSFCFVTFSEHTSGVTGIQFSRNKKFLVSSSLDGTVRAFDVIRYRNFRTFTSPNPAQFSCVAVDYSGELVVAGGQDIFDIFLWSVKTGKLLEIISGHEGPVVSLAFSPVATSSTLVSGSWDKTIKIWNCLESNSEHETIDAVSDVTNVTFSPSGEEIAVATLSGNITIFDIKSASQVTSIEGRNDLSSGRMETDVITAKKNAQANYFSTIEYSADGECLLAAGKSPNICIYHVKEAILLKKFQITQNHSLDGLNDYISRKNLSEFGNMALVEQREEFEGGKVAIRLPGVRKGDMSSRRFQPEVRVFSVKFSPTGQAFAAAGTEGLCIYALDKGVVFDPFDLSLEVTPKAVHESLKKLDFTKALVMSLKLNEPNLIALVVERVPYRDIELVCADLSAEFAQRLLQQLARLLQSTPHIEFYLQWSCCLLTLHGNQDGVFQHTGLLALHEILSRKYETLNKICDYNKYTLRVLLDRADQLDQGNEGNKSTMDGDSDDDMLLIRTKENGSSQMQFSDEEESATESEDDE</sequence>
<dbReference type="EMBL" id="CH479183">
    <property type="protein sequence ID" value="EDW35520.1"/>
    <property type="molecule type" value="Genomic_DNA"/>
</dbReference>
<dbReference type="PROSITE" id="PS50294">
    <property type="entry name" value="WD_REPEATS_REGION"/>
    <property type="match status" value="3"/>
</dbReference>
<dbReference type="PROSITE" id="PS00678">
    <property type="entry name" value="WD_REPEATS_1"/>
    <property type="match status" value="1"/>
</dbReference>
<feature type="repeat" description="WD" evidence="4">
    <location>
        <begin position="432"/>
        <end position="473"/>
    </location>
</feature>
<dbReference type="Pfam" id="PF00400">
    <property type="entry name" value="WD40"/>
    <property type="match status" value="5"/>
</dbReference>
<dbReference type="SUPFAM" id="SSF50978">
    <property type="entry name" value="WD40 repeat-like"/>
    <property type="match status" value="1"/>
</dbReference>
<dbReference type="GO" id="GO:0032040">
    <property type="term" value="C:small-subunit processome"/>
    <property type="evidence" value="ECO:0007669"/>
    <property type="project" value="TreeGrafter"/>
</dbReference>
<dbReference type="GO" id="GO:0005839">
    <property type="term" value="C:proteasome core complex"/>
    <property type="evidence" value="ECO:0007669"/>
    <property type="project" value="EnsemblMetazoa"/>
</dbReference>
<dbReference type="OrthoDB" id="3142434at2759"/>
<feature type="region of interest" description="Disordered" evidence="5">
    <location>
        <begin position="268"/>
        <end position="297"/>
    </location>
</feature>
<accession>B4GGA0</accession>
<feature type="region of interest" description="Disordered" evidence="5">
    <location>
        <begin position="944"/>
        <end position="991"/>
    </location>
</feature>
<dbReference type="HOGENOM" id="CLU_010458_0_0_1"/>
<dbReference type="GO" id="GO:0000462">
    <property type="term" value="P:maturation of SSU-rRNA from tricistronic rRNA transcript (SSU-rRNA, 5.8S rRNA, LSU-rRNA)"/>
    <property type="evidence" value="ECO:0007669"/>
    <property type="project" value="TreeGrafter"/>
</dbReference>
<protein>
    <submittedName>
        <fullName evidence="7">GL17309</fullName>
    </submittedName>
</protein>
<dbReference type="InterPro" id="IPR015943">
    <property type="entry name" value="WD40/YVTN_repeat-like_dom_sf"/>
</dbReference>
<dbReference type="InterPro" id="IPR019775">
    <property type="entry name" value="WD40_repeat_CS"/>
</dbReference>
<dbReference type="FunFam" id="2.130.10.10:FF:000541">
    <property type="entry name" value="PWP2, small subunit processome component"/>
    <property type="match status" value="1"/>
</dbReference>
<dbReference type="InterPro" id="IPR027145">
    <property type="entry name" value="PWP2"/>
</dbReference>
<feature type="domain" description="Small-subunit processome Utp12" evidence="6">
    <location>
        <begin position="836"/>
        <end position="937"/>
    </location>
</feature>
<dbReference type="eggNOG" id="KOG0175">
    <property type="taxonomic scope" value="Eukaryota"/>
</dbReference>
<evidence type="ECO:0000259" key="6">
    <source>
        <dbReference type="Pfam" id="PF04003"/>
    </source>
</evidence>
<feature type="repeat" description="WD" evidence="4">
    <location>
        <begin position="474"/>
        <end position="515"/>
    </location>
</feature>
<dbReference type="STRING" id="7234.B4GGA0"/>
<dbReference type="PANTHER" id="PTHR19858:SF0">
    <property type="entry name" value="PERIODIC TRYPTOPHAN PROTEIN 2 HOMOLOG"/>
    <property type="match status" value="1"/>
</dbReference>
<dbReference type="CDD" id="cd00200">
    <property type="entry name" value="WD40"/>
    <property type="match status" value="1"/>
</dbReference>
<dbReference type="Pfam" id="PF04003">
    <property type="entry name" value="Utp12"/>
    <property type="match status" value="1"/>
</dbReference>
<evidence type="ECO:0000256" key="3">
    <source>
        <dbReference type="ARBA" id="ARBA00022737"/>
    </source>
</evidence>
<evidence type="ECO:0000256" key="4">
    <source>
        <dbReference type="PROSITE-ProRule" id="PRU00221"/>
    </source>
</evidence>
<evidence type="ECO:0000256" key="5">
    <source>
        <dbReference type="SAM" id="MobiDB-lite"/>
    </source>
</evidence>
<dbReference type="FunFam" id="2.130.10.10:FF:000499">
    <property type="entry name" value="PWP2, small subunit processome component"/>
    <property type="match status" value="1"/>
</dbReference>
<feature type="compositionally biased region" description="Polar residues" evidence="5">
    <location>
        <begin position="944"/>
        <end position="955"/>
    </location>
</feature>
<dbReference type="InterPro" id="IPR036322">
    <property type="entry name" value="WD40_repeat_dom_sf"/>
</dbReference>
<dbReference type="OMA" id="VYEWQSE"/>
<proteinExistence type="inferred from homology"/>
<keyword evidence="2 4" id="KW-0853">WD repeat</keyword>
<organism evidence="8">
    <name type="scientific">Drosophila persimilis</name>
    <name type="common">Fruit fly</name>
    <dbReference type="NCBI Taxonomy" id="7234"/>
    <lineage>
        <taxon>Eukaryota</taxon>
        <taxon>Metazoa</taxon>
        <taxon>Ecdysozoa</taxon>
        <taxon>Arthropoda</taxon>
        <taxon>Hexapoda</taxon>
        <taxon>Insecta</taxon>
        <taxon>Pterygota</taxon>
        <taxon>Neoptera</taxon>
        <taxon>Endopterygota</taxon>
        <taxon>Diptera</taxon>
        <taxon>Brachycera</taxon>
        <taxon>Muscomorpha</taxon>
        <taxon>Ephydroidea</taxon>
        <taxon>Drosophilidae</taxon>
        <taxon>Drosophila</taxon>
        <taxon>Sophophora</taxon>
    </lineage>
</organism>
<dbReference type="GO" id="GO:0034388">
    <property type="term" value="C:Pwp2p-containing subcomplex of 90S preribosome"/>
    <property type="evidence" value="ECO:0007669"/>
    <property type="project" value="TreeGrafter"/>
</dbReference>
<dbReference type="PANTHER" id="PTHR19858">
    <property type="entry name" value="WD40 REPEAT PROTEIN"/>
    <property type="match status" value="1"/>
</dbReference>